<gene>
    <name evidence="2" type="ORF">Clacol_009318</name>
</gene>
<dbReference type="PANTHER" id="PTHR10491:SF4">
    <property type="entry name" value="METHIONINE ADENOSYLTRANSFERASE 2 SUBUNIT BETA"/>
    <property type="match status" value="1"/>
</dbReference>
<organism evidence="2 3">
    <name type="scientific">Clathrus columnatus</name>
    <dbReference type="NCBI Taxonomy" id="1419009"/>
    <lineage>
        <taxon>Eukaryota</taxon>
        <taxon>Fungi</taxon>
        <taxon>Dikarya</taxon>
        <taxon>Basidiomycota</taxon>
        <taxon>Agaricomycotina</taxon>
        <taxon>Agaricomycetes</taxon>
        <taxon>Phallomycetidae</taxon>
        <taxon>Phallales</taxon>
        <taxon>Clathraceae</taxon>
        <taxon>Clathrus</taxon>
    </lineage>
</organism>
<dbReference type="GO" id="GO:0006556">
    <property type="term" value="P:S-adenosylmethionine biosynthetic process"/>
    <property type="evidence" value="ECO:0007669"/>
    <property type="project" value="TreeGrafter"/>
</dbReference>
<dbReference type="GO" id="GO:0048270">
    <property type="term" value="F:methionine adenosyltransferase regulator activity"/>
    <property type="evidence" value="ECO:0007669"/>
    <property type="project" value="TreeGrafter"/>
</dbReference>
<dbReference type="AlphaFoldDB" id="A0AAV5AQS6"/>
<name>A0AAV5AQS6_9AGAM</name>
<protein>
    <recommendedName>
        <fullName evidence="1">RmlD-like substrate binding domain-containing protein</fullName>
    </recommendedName>
</protein>
<dbReference type="SUPFAM" id="SSF51735">
    <property type="entry name" value="NAD(P)-binding Rossmann-fold domains"/>
    <property type="match status" value="1"/>
</dbReference>
<dbReference type="Gene3D" id="3.40.50.720">
    <property type="entry name" value="NAD(P)-binding Rossmann-like Domain"/>
    <property type="match status" value="1"/>
</dbReference>
<evidence type="ECO:0000259" key="1">
    <source>
        <dbReference type="Pfam" id="PF04321"/>
    </source>
</evidence>
<accession>A0AAV5AQS6</accession>
<feature type="domain" description="RmlD-like substrate binding" evidence="1">
    <location>
        <begin position="1"/>
        <end position="268"/>
    </location>
</feature>
<sequence>MRVLITGASGVLGSAIYQAFKRSGSYHVLGTAYTRAQDHPDLTFLNLLDELALEQAIQSFKPDWLIHTAAERRPDIAERDPDAATKLNVNVTSHLGRLANQFNYVFDGLYPPYSPDSETNPLQLYGRTKRDGELALEHLDNKHALILRVPVLYGPAPKNSDSAVNILLDIVQDQSGKLYKMDHFAVRYPTNVLDIADFLARLSLYSGNVPKILHYSGAEPFTKYEMCLIFSQILGVPHRHIIPESDPPTGIAATTRPRDCHLDCRETDSLRVEGGMGLCGFEEWWGRHLKGEKQS</sequence>
<dbReference type="Proteomes" id="UP001050691">
    <property type="component" value="Unassembled WGS sequence"/>
</dbReference>
<dbReference type="PANTHER" id="PTHR10491">
    <property type="entry name" value="DTDP-4-DEHYDRORHAMNOSE REDUCTASE"/>
    <property type="match status" value="1"/>
</dbReference>
<evidence type="ECO:0000313" key="3">
    <source>
        <dbReference type="Proteomes" id="UP001050691"/>
    </source>
</evidence>
<comment type="caution">
    <text evidence="2">The sequence shown here is derived from an EMBL/GenBank/DDBJ whole genome shotgun (WGS) entry which is preliminary data.</text>
</comment>
<evidence type="ECO:0000313" key="2">
    <source>
        <dbReference type="EMBL" id="GJJ15043.1"/>
    </source>
</evidence>
<dbReference type="CDD" id="cd05254">
    <property type="entry name" value="dTDP_HR_like_SDR_e"/>
    <property type="match status" value="1"/>
</dbReference>
<dbReference type="InterPro" id="IPR029903">
    <property type="entry name" value="RmlD-like-bd"/>
</dbReference>
<reference evidence="2" key="1">
    <citation type="submission" date="2021-10" db="EMBL/GenBank/DDBJ databases">
        <title>De novo Genome Assembly of Clathrus columnatus (Basidiomycota, Fungi) Using Illumina and Nanopore Sequence Data.</title>
        <authorList>
            <person name="Ogiso-Tanaka E."/>
            <person name="Itagaki H."/>
            <person name="Hosoya T."/>
            <person name="Hosaka K."/>
        </authorList>
    </citation>
    <scope>NUCLEOTIDE SEQUENCE</scope>
    <source>
        <strain evidence="2">MO-923</strain>
    </source>
</reference>
<dbReference type="EMBL" id="BPWL01000010">
    <property type="protein sequence ID" value="GJJ15043.1"/>
    <property type="molecule type" value="Genomic_DNA"/>
</dbReference>
<dbReference type="InterPro" id="IPR005913">
    <property type="entry name" value="dTDP_dehydrorham_reduct"/>
</dbReference>
<dbReference type="GO" id="GO:0048269">
    <property type="term" value="C:methionine adenosyltransferase complex"/>
    <property type="evidence" value="ECO:0007669"/>
    <property type="project" value="TreeGrafter"/>
</dbReference>
<dbReference type="InterPro" id="IPR036291">
    <property type="entry name" value="NAD(P)-bd_dom_sf"/>
</dbReference>
<keyword evidence="3" id="KW-1185">Reference proteome</keyword>
<proteinExistence type="predicted"/>
<dbReference type="Pfam" id="PF04321">
    <property type="entry name" value="RmlD_sub_bind"/>
    <property type="match status" value="1"/>
</dbReference>